<sequence length="375" mass="40765">MIGGQRMRMRWRPEAGRLVTLMAVAFGMTVVITRLYLMASGYPKIGGSVYHIAHALFGGLLLVISCLLLLMSSGRTAITWAALLSGVGLGLFIDEVGKFITADNNYFFPLAAPIIYLAFLLTVAVARMSARRRTRHPELALGAITEEIGQFVGDRMNAARRAELLAELRDIDPGGCGPEHRELVVALHDYLTALPCDTEPELGRRLTRIGVGLENRLLPLPLLRGVLIVVLIAHGVWSLLRLVLAGVVIAGWHSHWHEVDHMLDLTQGHGWKSLVALGIAAVAELAVGIGCAVGAVAWTRGNEELGVRLAIWSDVVSLTVVNVLASYFSQFLTVFTAIAEALLLWALVRYRDRRARQLRTEQTADAANDGAEAAS</sequence>
<feature type="transmembrane region" description="Helical" evidence="1">
    <location>
        <begin position="15"/>
        <end position="37"/>
    </location>
</feature>
<keyword evidence="1" id="KW-0812">Transmembrane</keyword>
<feature type="transmembrane region" description="Helical" evidence="1">
    <location>
        <begin position="305"/>
        <end position="325"/>
    </location>
</feature>
<dbReference type="AlphaFoldDB" id="A0A7K0DDA3"/>
<feature type="transmembrane region" description="Helical" evidence="1">
    <location>
        <begin position="49"/>
        <end position="70"/>
    </location>
</feature>
<feature type="transmembrane region" description="Helical" evidence="1">
    <location>
        <begin position="331"/>
        <end position="350"/>
    </location>
</feature>
<comment type="caution">
    <text evidence="2">The sequence shown here is derived from an EMBL/GenBank/DDBJ whole genome shotgun (WGS) entry which is preliminary data.</text>
</comment>
<accession>A0A7K0DDA3</accession>
<evidence type="ECO:0000256" key="1">
    <source>
        <dbReference type="SAM" id="Phobius"/>
    </source>
</evidence>
<reference evidence="2 3" key="1">
    <citation type="submission" date="2019-10" db="EMBL/GenBank/DDBJ databases">
        <title>Nocardia macrotermitis sp. nov. and Nocardia aurantia sp. nov., isolated from the gut of fungus growing-termite Macrotermes natalensis.</title>
        <authorList>
            <person name="Benndorf R."/>
            <person name="Schwitalla J."/>
            <person name="Martin K."/>
            <person name="De Beer W."/>
            <person name="Kaster A.-K."/>
            <person name="Vollmers J."/>
            <person name="Poulsen M."/>
            <person name="Beemelmanns C."/>
        </authorList>
    </citation>
    <scope>NUCLEOTIDE SEQUENCE [LARGE SCALE GENOMIC DNA]</scope>
    <source>
        <strain evidence="2 3">RB20</strain>
    </source>
</reference>
<organism evidence="2 3">
    <name type="scientific">Nocardia macrotermitis</name>
    <dbReference type="NCBI Taxonomy" id="2585198"/>
    <lineage>
        <taxon>Bacteria</taxon>
        <taxon>Bacillati</taxon>
        <taxon>Actinomycetota</taxon>
        <taxon>Actinomycetes</taxon>
        <taxon>Mycobacteriales</taxon>
        <taxon>Nocardiaceae</taxon>
        <taxon>Nocardia</taxon>
    </lineage>
</organism>
<protein>
    <submittedName>
        <fullName evidence="2">Uncharacterized protein</fullName>
    </submittedName>
</protein>
<evidence type="ECO:0000313" key="2">
    <source>
        <dbReference type="EMBL" id="MQY23292.1"/>
    </source>
</evidence>
<evidence type="ECO:0000313" key="3">
    <source>
        <dbReference type="Proteomes" id="UP000438448"/>
    </source>
</evidence>
<feature type="transmembrane region" description="Helical" evidence="1">
    <location>
        <begin position="106"/>
        <end position="126"/>
    </location>
</feature>
<keyword evidence="3" id="KW-1185">Reference proteome</keyword>
<proteinExistence type="predicted"/>
<dbReference type="RefSeq" id="WP_227834072.1">
    <property type="nucleotide sequence ID" value="NZ_WEGK01000018.1"/>
</dbReference>
<dbReference type="EMBL" id="WEGK01000018">
    <property type="protein sequence ID" value="MQY23292.1"/>
    <property type="molecule type" value="Genomic_DNA"/>
</dbReference>
<feature type="transmembrane region" description="Helical" evidence="1">
    <location>
        <begin position="77"/>
        <end position="94"/>
    </location>
</feature>
<name>A0A7K0DDA3_9NOCA</name>
<feature type="transmembrane region" description="Helical" evidence="1">
    <location>
        <begin position="273"/>
        <end position="298"/>
    </location>
</feature>
<keyword evidence="1" id="KW-0472">Membrane</keyword>
<dbReference type="Proteomes" id="UP000438448">
    <property type="component" value="Unassembled WGS sequence"/>
</dbReference>
<keyword evidence="1" id="KW-1133">Transmembrane helix</keyword>
<gene>
    <name evidence="2" type="ORF">NRB20_64200</name>
</gene>
<feature type="transmembrane region" description="Helical" evidence="1">
    <location>
        <begin position="226"/>
        <end position="253"/>
    </location>
</feature>